<organism evidence="5 6">
    <name type="scientific">Gilvimarinus japonicus</name>
    <dbReference type="NCBI Taxonomy" id="1796469"/>
    <lineage>
        <taxon>Bacteria</taxon>
        <taxon>Pseudomonadati</taxon>
        <taxon>Pseudomonadota</taxon>
        <taxon>Gammaproteobacteria</taxon>
        <taxon>Cellvibrionales</taxon>
        <taxon>Cellvibrionaceae</taxon>
        <taxon>Gilvimarinus</taxon>
    </lineage>
</organism>
<dbReference type="InterPro" id="IPR036388">
    <property type="entry name" value="WH-like_DNA-bd_sf"/>
</dbReference>
<evidence type="ECO:0000313" key="6">
    <source>
        <dbReference type="Proteomes" id="UP001595548"/>
    </source>
</evidence>
<feature type="domain" description="WYL" evidence="3">
    <location>
        <begin position="144"/>
        <end position="210"/>
    </location>
</feature>
<evidence type="ECO:0000256" key="1">
    <source>
        <dbReference type="SAM" id="MobiDB-lite"/>
    </source>
</evidence>
<gene>
    <name evidence="5" type="ORF">ACFOEB_16710</name>
</gene>
<evidence type="ECO:0000259" key="2">
    <source>
        <dbReference type="Pfam" id="PF08279"/>
    </source>
</evidence>
<comment type="caution">
    <text evidence="5">The sequence shown here is derived from an EMBL/GenBank/DDBJ whole genome shotgun (WGS) entry which is preliminary data.</text>
</comment>
<protein>
    <submittedName>
        <fullName evidence="5">Helix-turn-helix transcriptional regulator</fullName>
    </submittedName>
</protein>
<feature type="domain" description="WCX" evidence="4">
    <location>
        <begin position="239"/>
        <end position="313"/>
    </location>
</feature>
<proteinExistence type="predicted"/>
<dbReference type="Pfam" id="PF08279">
    <property type="entry name" value="HTH_11"/>
    <property type="match status" value="1"/>
</dbReference>
<dbReference type="PROSITE" id="PS52050">
    <property type="entry name" value="WYL"/>
    <property type="match status" value="1"/>
</dbReference>
<dbReference type="InterPro" id="IPR057727">
    <property type="entry name" value="WCX_dom"/>
</dbReference>
<evidence type="ECO:0000259" key="3">
    <source>
        <dbReference type="Pfam" id="PF13280"/>
    </source>
</evidence>
<feature type="domain" description="Helix-turn-helix type 11" evidence="2">
    <location>
        <begin position="7"/>
        <end position="61"/>
    </location>
</feature>
<dbReference type="Pfam" id="PF25583">
    <property type="entry name" value="WCX"/>
    <property type="match status" value="1"/>
</dbReference>
<dbReference type="InterPro" id="IPR026881">
    <property type="entry name" value="WYL_dom"/>
</dbReference>
<dbReference type="SUPFAM" id="SSF46785">
    <property type="entry name" value="Winged helix' DNA-binding domain"/>
    <property type="match status" value="1"/>
</dbReference>
<sequence length="344" mass="38384">MANTATRLLNLIMLLQREPNTPASRLAEALDVSVRTVQRYITMLEEMGVPVYAERGSQGGYSLVRGYRMPPLVLSPEEAVAVSLGTSVISGLWGNLFRTTAQSAMSKIANVLPEEQLREVRWAQDSLLTRGLPRANPGVNEPSLEALYQASRRNQQLDIVYQGRGRAQAQTRRIDPYALIYSWGQQYCVAYCHLRGAMRSFRVDRILSLQLLESHFDKPADFDPSLYLSQDADDRPMTRVSLLFCAEYADLARDYACCWDTMETRDDGSLVVEYSTADLDMARCRVMSFAPKAQVLGPPELIEKIQQTAQAVLAQYPLPPEESADTSLTVNAAPPPTKVSRLNS</sequence>
<feature type="region of interest" description="Disordered" evidence="1">
    <location>
        <begin position="321"/>
        <end position="344"/>
    </location>
</feature>
<dbReference type="InterPro" id="IPR036390">
    <property type="entry name" value="WH_DNA-bd_sf"/>
</dbReference>
<accession>A0ABV7HSR6</accession>
<dbReference type="Pfam" id="PF13280">
    <property type="entry name" value="WYL"/>
    <property type="match status" value="1"/>
</dbReference>
<dbReference type="Gene3D" id="1.10.10.10">
    <property type="entry name" value="Winged helix-like DNA-binding domain superfamily/Winged helix DNA-binding domain"/>
    <property type="match status" value="1"/>
</dbReference>
<evidence type="ECO:0000259" key="4">
    <source>
        <dbReference type="Pfam" id="PF25583"/>
    </source>
</evidence>
<dbReference type="Proteomes" id="UP001595548">
    <property type="component" value="Unassembled WGS sequence"/>
</dbReference>
<dbReference type="EMBL" id="JBHRTL010000031">
    <property type="protein sequence ID" value="MFC3156854.1"/>
    <property type="molecule type" value="Genomic_DNA"/>
</dbReference>
<keyword evidence="6" id="KW-1185">Reference proteome</keyword>
<dbReference type="PANTHER" id="PTHR34580">
    <property type="match status" value="1"/>
</dbReference>
<name>A0ABV7HSR6_9GAMM</name>
<dbReference type="InterPro" id="IPR013196">
    <property type="entry name" value="HTH_11"/>
</dbReference>
<dbReference type="PANTHER" id="PTHR34580:SF3">
    <property type="entry name" value="PROTEIN PAFB"/>
    <property type="match status" value="1"/>
</dbReference>
<dbReference type="InterPro" id="IPR051534">
    <property type="entry name" value="CBASS_pafABC_assoc_protein"/>
</dbReference>
<dbReference type="PIRSF" id="PIRSF016838">
    <property type="entry name" value="PafC"/>
    <property type="match status" value="1"/>
</dbReference>
<dbReference type="RefSeq" id="WP_382418291.1">
    <property type="nucleotide sequence ID" value="NZ_AP031500.1"/>
</dbReference>
<reference evidence="6" key="1">
    <citation type="journal article" date="2019" name="Int. J. Syst. Evol. Microbiol.">
        <title>The Global Catalogue of Microorganisms (GCM) 10K type strain sequencing project: providing services to taxonomists for standard genome sequencing and annotation.</title>
        <authorList>
            <consortium name="The Broad Institute Genomics Platform"/>
            <consortium name="The Broad Institute Genome Sequencing Center for Infectious Disease"/>
            <person name="Wu L."/>
            <person name="Ma J."/>
        </authorList>
    </citation>
    <scope>NUCLEOTIDE SEQUENCE [LARGE SCALE GENOMIC DNA]</scope>
    <source>
        <strain evidence="6">KCTC 52141</strain>
    </source>
</reference>
<dbReference type="InterPro" id="IPR028349">
    <property type="entry name" value="PafC-like"/>
</dbReference>
<evidence type="ECO:0000313" key="5">
    <source>
        <dbReference type="EMBL" id="MFC3156854.1"/>
    </source>
</evidence>